<dbReference type="InterPro" id="IPR004827">
    <property type="entry name" value="bZIP"/>
</dbReference>
<dbReference type="GeneID" id="108806336"/>
<dbReference type="PANTHER" id="PTHR47416:SF8">
    <property type="entry name" value="BASIC-LEUCINE ZIPPER TRANSCRIPTION FACTOR E-RELATED"/>
    <property type="match status" value="1"/>
</dbReference>
<keyword evidence="6" id="KW-0804">Transcription</keyword>
<evidence type="ECO:0000256" key="4">
    <source>
        <dbReference type="ARBA" id="ARBA00023015"/>
    </source>
</evidence>
<keyword evidence="5" id="KW-0238">DNA-binding</keyword>
<evidence type="ECO:0000256" key="3">
    <source>
        <dbReference type="ARBA" id="ARBA00007163"/>
    </source>
</evidence>
<sequence>MAEELGCVDFLGGDDDLFSDIDLSLFTETPIACDLIRSSPESGNSWIGDIESQLMNDEDNQNFQELDQQSVSEFLADIFADDPTSDSVDLVTGKVVPTEGFVNGKGPEGSDDAGKEKAVEKKLNDSGSENQDEAKVESEISGDDDAMAKKRTRRVRNRDAAVRSRERKKEYVTDLEKKSKYLERECIRLGRMLDCFVAENHSLRLCLQKGSGGNASMMTRQESAVLLLESLLLGSLLWYLGDIICPFLPLPQPETCFPPVEADGSENLVLSGLESNKLSNNYAGKSRRCKGSRPRMKHQVCILVA</sequence>
<evidence type="ECO:0000256" key="1">
    <source>
        <dbReference type="ARBA" id="ARBA00004123"/>
    </source>
</evidence>
<dbReference type="GO" id="GO:0005634">
    <property type="term" value="C:nucleus"/>
    <property type="evidence" value="ECO:0007669"/>
    <property type="project" value="UniProtKB-SubCell"/>
</dbReference>
<organism evidence="10 11">
    <name type="scientific">Raphanus sativus</name>
    <name type="common">Radish</name>
    <name type="synonym">Raphanus raphanistrum var. sativus</name>
    <dbReference type="NCBI Taxonomy" id="3726"/>
    <lineage>
        <taxon>Eukaryota</taxon>
        <taxon>Viridiplantae</taxon>
        <taxon>Streptophyta</taxon>
        <taxon>Embryophyta</taxon>
        <taxon>Tracheophyta</taxon>
        <taxon>Spermatophyta</taxon>
        <taxon>Magnoliopsida</taxon>
        <taxon>eudicotyledons</taxon>
        <taxon>Gunneridae</taxon>
        <taxon>Pentapetalae</taxon>
        <taxon>rosids</taxon>
        <taxon>malvids</taxon>
        <taxon>Brassicales</taxon>
        <taxon>Brassicaceae</taxon>
        <taxon>Brassiceae</taxon>
        <taxon>Raphanus</taxon>
    </lineage>
</organism>
<dbReference type="Pfam" id="PF07716">
    <property type="entry name" value="bZIP_2"/>
    <property type="match status" value="1"/>
</dbReference>
<dbReference type="AlphaFoldDB" id="A0A6J0JE76"/>
<dbReference type="GO" id="GO:0003677">
    <property type="term" value="F:DNA binding"/>
    <property type="evidence" value="ECO:0007669"/>
    <property type="project" value="UniProtKB-KW"/>
</dbReference>
<dbReference type="PANTHER" id="PTHR47416">
    <property type="entry name" value="BASIC-LEUCINE ZIPPER TRANSCRIPTION FACTOR F-RELATED"/>
    <property type="match status" value="1"/>
</dbReference>
<evidence type="ECO:0000259" key="9">
    <source>
        <dbReference type="PROSITE" id="PS50217"/>
    </source>
</evidence>
<feature type="region of interest" description="Disordered" evidence="8">
    <location>
        <begin position="97"/>
        <end position="163"/>
    </location>
</feature>
<dbReference type="InterPro" id="IPR046347">
    <property type="entry name" value="bZIP_sf"/>
</dbReference>
<evidence type="ECO:0000256" key="6">
    <source>
        <dbReference type="ARBA" id="ARBA00023163"/>
    </source>
</evidence>
<reference evidence="11" key="2">
    <citation type="submission" date="2025-08" db="UniProtKB">
        <authorList>
            <consortium name="RefSeq"/>
        </authorList>
    </citation>
    <scope>IDENTIFICATION</scope>
    <source>
        <tissue evidence="11">Leaf</tissue>
    </source>
</reference>
<dbReference type="KEGG" id="rsz:108806336"/>
<accession>A0A6J0JE76</accession>
<evidence type="ECO:0000256" key="5">
    <source>
        <dbReference type="ARBA" id="ARBA00023125"/>
    </source>
</evidence>
<gene>
    <name evidence="11" type="primary">LOC108806336</name>
</gene>
<dbReference type="Gene3D" id="1.20.5.170">
    <property type="match status" value="1"/>
</dbReference>
<dbReference type="OrthoDB" id="674948at2759"/>
<dbReference type="GO" id="GO:0003700">
    <property type="term" value="F:DNA-binding transcription factor activity"/>
    <property type="evidence" value="ECO:0007669"/>
    <property type="project" value="InterPro"/>
</dbReference>
<dbReference type="PROSITE" id="PS50217">
    <property type="entry name" value="BZIP"/>
    <property type="match status" value="1"/>
</dbReference>
<dbReference type="GO" id="GO:0005789">
    <property type="term" value="C:endoplasmic reticulum membrane"/>
    <property type="evidence" value="ECO:0007669"/>
    <property type="project" value="UniProtKB-SubCell"/>
</dbReference>
<evidence type="ECO:0000313" key="10">
    <source>
        <dbReference type="Proteomes" id="UP000504610"/>
    </source>
</evidence>
<feature type="domain" description="BZIP" evidence="9">
    <location>
        <begin position="147"/>
        <end position="204"/>
    </location>
</feature>
<dbReference type="RefSeq" id="XP_018433928.1">
    <property type="nucleotide sequence ID" value="XM_018578426.2"/>
</dbReference>
<protein>
    <submittedName>
        <fullName evidence="11">BZIP transcription factor 60</fullName>
    </submittedName>
</protein>
<proteinExistence type="inferred from homology"/>
<evidence type="ECO:0000256" key="7">
    <source>
        <dbReference type="ARBA" id="ARBA00023242"/>
    </source>
</evidence>
<dbReference type="SMART" id="SM00338">
    <property type="entry name" value="BRLZ"/>
    <property type="match status" value="1"/>
</dbReference>
<feature type="compositionally biased region" description="Basic and acidic residues" evidence="8">
    <location>
        <begin position="112"/>
        <end position="124"/>
    </location>
</feature>
<name>A0A6J0JE76_RAPSA</name>
<dbReference type="PROSITE" id="PS00036">
    <property type="entry name" value="BZIP_BASIC"/>
    <property type="match status" value="1"/>
</dbReference>
<dbReference type="SUPFAM" id="SSF57959">
    <property type="entry name" value="Leucine zipper domain"/>
    <property type="match status" value="1"/>
</dbReference>
<dbReference type="CDD" id="cd14704">
    <property type="entry name" value="bZIP_HY5-like"/>
    <property type="match status" value="1"/>
</dbReference>
<keyword evidence="10" id="KW-1185">Reference proteome</keyword>
<evidence type="ECO:0000256" key="8">
    <source>
        <dbReference type="SAM" id="MobiDB-lite"/>
    </source>
</evidence>
<keyword evidence="4" id="KW-0805">Transcription regulation</keyword>
<comment type="subcellular location">
    <subcellularLocation>
        <location evidence="2">Endoplasmic reticulum membrane</location>
        <topology evidence="2">Single-pass membrane protein</topology>
    </subcellularLocation>
    <subcellularLocation>
        <location evidence="1">Nucleus</location>
    </subcellularLocation>
</comment>
<keyword evidence="7" id="KW-0539">Nucleus</keyword>
<dbReference type="Proteomes" id="UP000504610">
    <property type="component" value="Chromosome 8"/>
</dbReference>
<evidence type="ECO:0000313" key="11">
    <source>
        <dbReference type="RefSeq" id="XP_018433928.1"/>
    </source>
</evidence>
<comment type="similarity">
    <text evidence="3">Belongs to the bZIP family.</text>
</comment>
<reference evidence="10" key="1">
    <citation type="journal article" date="2019" name="Database">
        <title>The radish genome database (RadishGD): an integrated information resource for radish genomics.</title>
        <authorList>
            <person name="Yu H.J."/>
            <person name="Baek S."/>
            <person name="Lee Y.J."/>
            <person name="Cho A."/>
            <person name="Mun J.H."/>
        </authorList>
    </citation>
    <scope>NUCLEOTIDE SEQUENCE [LARGE SCALE GENOMIC DNA]</scope>
    <source>
        <strain evidence="10">cv. WK10039</strain>
    </source>
</reference>
<evidence type="ECO:0000256" key="2">
    <source>
        <dbReference type="ARBA" id="ARBA00004389"/>
    </source>
</evidence>